<evidence type="ECO:0000313" key="5">
    <source>
        <dbReference type="Proteomes" id="UP000266234"/>
    </source>
</evidence>
<comment type="similarity">
    <text evidence="1">Belongs to the class-I pyridoxal-phosphate-dependent aminotransferase family.</text>
</comment>
<dbReference type="GO" id="GO:0030170">
    <property type="term" value="F:pyridoxal phosphate binding"/>
    <property type="evidence" value="ECO:0007669"/>
    <property type="project" value="InterPro"/>
</dbReference>
<dbReference type="Gene3D" id="3.90.1150.10">
    <property type="entry name" value="Aspartate Aminotransferase, domain 1"/>
    <property type="match status" value="1"/>
</dbReference>
<name>A0A395T4H1_9HYPO</name>
<accession>A0A395T4H1</accession>
<dbReference type="OrthoDB" id="7042322at2759"/>
<dbReference type="AlphaFoldDB" id="A0A395T4H1"/>
<reference evidence="4 5" key="1">
    <citation type="journal article" date="2018" name="PLoS Pathog.">
        <title>Evolution of structural diversity of trichothecenes, a family of toxins produced by plant pathogenic and entomopathogenic fungi.</title>
        <authorList>
            <person name="Proctor R.H."/>
            <person name="McCormick S.P."/>
            <person name="Kim H.S."/>
            <person name="Cardoza R.E."/>
            <person name="Stanley A.M."/>
            <person name="Lindo L."/>
            <person name="Kelly A."/>
            <person name="Brown D.W."/>
            <person name="Lee T."/>
            <person name="Vaughan M.M."/>
            <person name="Alexander N.J."/>
            <person name="Busman M."/>
            <person name="Gutierrez S."/>
        </authorList>
    </citation>
    <scope>NUCLEOTIDE SEQUENCE [LARGE SCALE GENOMIC DNA]</scope>
    <source>
        <strain evidence="4 5">NRRL 20695</strain>
    </source>
</reference>
<dbReference type="CDD" id="cd00609">
    <property type="entry name" value="AAT_like"/>
    <property type="match status" value="1"/>
</dbReference>
<evidence type="ECO:0000256" key="2">
    <source>
        <dbReference type="ARBA" id="ARBA00022898"/>
    </source>
</evidence>
<evidence type="ECO:0000259" key="3">
    <source>
        <dbReference type="Pfam" id="PF00155"/>
    </source>
</evidence>
<dbReference type="InterPro" id="IPR015424">
    <property type="entry name" value="PyrdxlP-dep_Trfase"/>
</dbReference>
<sequence>MVQITPFAVEQWMDKYETTPNVKNVAETCAASVSIDNLVSMSTDKNAKTPIDTSIKMTYGPILGSDKLRERIAAHCSSEKIRLTVEDVIVTQGAIGANFLSLYSLVGPEDHVICVYPTYQQLYDTPRSLGAQVTLWRLKPENGFVPDVEELPGMIKSNTKMIIVNNPNNPTGAPIPRSVLSQIAAIAEEKGIIFFSDEVYRPLFHGGASGEAEVPEPVSALTSYEKTIVTGSMSKGYALAGIRVGWIATRNKDIRTAITSARDYTTISVSQVDDQIAAFALSPEVRPTLVKRNIELARTNAKILKKFIAKYSSVCSWVEPTAGTTAFVRFQDKNGQPVDDTELCIDLLNKENVLIVAGSKCFGGDEDFKGYVRLGYVCETDVLEVGLEALGSYIEKNLL</sequence>
<keyword evidence="5" id="KW-1185">Reference proteome</keyword>
<dbReference type="PANTHER" id="PTHR43510">
    <property type="entry name" value="AMINOTRANSFERASE FUNCTION, HYPOTHETICAL (EUROFUNG)"/>
    <property type="match status" value="1"/>
</dbReference>
<dbReference type="Proteomes" id="UP000266234">
    <property type="component" value="Unassembled WGS sequence"/>
</dbReference>
<dbReference type="PROSITE" id="PS00105">
    <property type="entry name" value="AA_TRANSFER_CLASS_1"/>
    <property type="match status" value="1"/>
</dbReference>
<protein>
    <recommendedName>
        <fullName evidence="3">Aminotransferase class I/classII large domain-containing protein</fullName>
    </recommendedName>
</protein>
<dbReference type="STRING" id="694270.A0A395T4H1"/>
<gene>
    <name evidence="4" type="ORF">FLONG3_2472</name>
</gene>
<dbReference type="Gene3D" id="3.40.640.10">
    <property type="entry name" value="Type I PLP-dependent aspartate aminotransferase-like (Major domain)"/>
    <property type="match status" value="1"/>
</dbReference>
<organism evidence="4 5">
    <name type="scientific">Fusarium longipes</name>
    <dbReference type="NCBI Taxonomy" id="694270"/>
    <lineage>
        <taxon>Eukaryota</taxon>
        <taxon>Fungi</taxon>
        <taxon>Dikarya</taxon>
        <taxon>Ascomycota</taxon>
        <taxon>Pezizomycotina</taxon>
        <taxon>Sordariomycetes</taxon>
        <taxon>Hypocreomycetidae</taxon>
        <taxon>Hypocreales</taxon>
        <taxon>Nectriaceae</taxon>
        <taxon>Fusarium</taxon>
    </lineage>
</organism>
<dbReference type="PANTHER" id="PTHR43510:SF1">
    <property type="entry name" value="AMINOTRANSFERASE FUNCTION, HYPOTHETICAL (EUROFUNG)"/>
    <property type="match status" value="1"/>
</dbReference>
<dbReference type="InterPro" id="IPR004839">
    <property type="entry name" value="Aminotransferase_I/II_large"/>
</dbReference>
<evidence type="ECO:0000313" key="4">
    <source>
        <dbReference type="EMBL" id="RGP79417.1"/>
    </source>
</evidence>
<proteinExistence type="inferred from homology"/>
<dbReference type="EMBL" id="PXOG01000047">
    <property type="protein sequence ID" value="RGP79417.1"/>
    <property type="molecule type" value="Genomic_DNA"/>
</dbReference>
<dbReference type="InterPro" id="IPR004838">
    <property type="entry name" value="NHTrfase_class1_PyrdxlP-BS"/>
</dbReference>
<evidence type="ECO:0000256" key="1">
    <source>
        <dbReference type="ARBA" id="ARBA00007441"/>
    </source>
</evidence>
<keyword evidence="2" id="KW-0663">Pyridoxal phosphate</keyword>
<dbReference type="GO" id="GO:0003824">
    <property type="term" value="F:catalytic activity"/>
    <property type="evidence" value="ECO:0007669"/>
    <property type="project" value="InterPro"/>
</dbReference>
<feature type="domain" description="Aminotransferase class I/classII large" evidence="3">
    <location>
        <begin position="57"/>
        <end position="390"/>
    </location>
</feature>
<dbReference type="SUPFAM" id="SSF53383">
    <property type="entry name" value="PLP-dependent transferases"/>
    <property type="match status" value="1"/>
</dbReference>
<dbReference type="InterPro" id="IPR015422">
    <property type="entry name" value="PyrdxlP-dep_Trfase_small"/>
</dbReference>
<dbReference type="Pfam" id="PF00155">
    <property type="entry name" value="Aminotran_1_2"/>
    <property type="match status" value="1"/>
</dbReference>
<dbReference type="InterPro" id="IPR015421">
    <property type="entry name" value="PyrdxlP-dep_Trfase_major"/>
</dbReference>
<comment type="caution">
    <text evidence="4">The sequence shown here is derived from an EMBL/GenBank/DDBJ whole genome shotgun (WGS) entry which is preliminary data.</text>
</comment>